<dbReference type="InterPro" id="IPR002509">
    <property type="entry name" value="NODB_dom"/>
</dbReference>
<keyword evidence="8" id="KW-0449">Lipoprotein</keyword>
<sequence length="345" mass="39038">MNLWILLSLILLPAAVFSIEVVTLPSHTENQPEKHQEQRQKTSPPIFDNTHANHPQPSNHSRAVGNRPAHAHSGLKVYHTCSLSKSFSLTFDDGPTEFSAKLDKTLEKANLRGTFFINGNNFDCVYDRSDVLIERFKKGHLIGSHTWSHVHLTEGTYKQIDHQIELIERAMIKILGVKPLFFRPPYGEYNDDVIKVLRARGYKGLILWSEDSQDSLESPPSSSEIIQNYQSYPDKTVVLSHETHKFMIDEVVPGVIPKLKAKGFKLLPVADCLELGSTPNEWYEIVQMPGSRDDSWTCDAKTVNRPHLISNGKIRTDVVEVPLVDDEQCRLYTGVCNREDSGINL</sequence>
<name>A0ABY7D246_9BASI</name>
<dbReference type="PANTHER" id="PTHR46471:SF2">
    <property type="entry name" value="CHITIN DEACETYLASE-RELATED"/>
    <property type="match status" value="1"/>
</dbReference>
<evidence type="ECO:0000256" key="10">
    <source>
        <dbReference type="SAM" id="SignalP"/>
    </source>
</evidence>
<evidence type="ECO:0000313" key="12">
    <source>
        <dbReference type="EMBL" id="WAQ90658.1"/>
    </source>
</evidence>
<keyword evidence="5 10" id="KW-0732">Signal</keyword>
<dbReference type="Gene3D" id="3.20.20.370">
    <property type="entry name" value="Glycoside hydrolase/deacetylase"/>
    <property type="match status" value="1"/>
</dbReference>
<evidence type="ECO:0000256" key="6">
    <source>
        <dbReference type="ARBA" id="ARBA00022801"/>
    </source>
</evidence>
<evidence type="ECO:0000259" key="11">
    <source>
        <dbReference type="PROSITE" id="PS51677"/>
    </source>
</evidence>
<evidence type="ECO:0000256" key="3">
    <source>
        <dbReference type="ARBA" id="ARBA00022622"/>
    </source>
</evidence>
<evidence type="ECO:0000256" key="5">
    <source>
        <dbReference type="ARBA" id="ARBA00022729"/>
    </source>
</evidence>
<evidence type="ECO:0000256" key="7">
    <source>
        <dbReference type="ARBA" id="ARBA00023277"/>
    </source>
</evidence>
<evidence type="ECO:0000256" key="9">
    <source>
        <dbReference type="SAM" id="MobiDB-lite"/>
    </source>
</evidence>
<evidence type="ECO:0000256" key="8">
    <source>
        <dbReference type="ARBA" id="ARBA00023288"/>
    </source>
</evidence>
<evidence type="ECO:0000256" key="2">
    <source>
        <dbReference type="ARBA" id="ARBA00004609"/>
    </source>
</evidence>
<dbReference type="EMBL" id="CP110433">
    <property type="protein sequence ID" value="WAQ90658.1"/>
    <property type="molecule type" value="Genomic_DNA"/>
</dbReference>
<feature type="chain" id="PRO_5045071938" description="NodB homology domain-containing protein" evidence="10">
    <location>
        <begin position="19"/>
        <end position="345"/>
    </location>
</feature>
<feature type="region of interest" description="Disordered" evidence="9">
    <location>
        <begin position="27"/>
        <end position="69"/>
    </location>
</feature>
<dbReference type="Pfam" id="PF01522">
    <property type="entry name" value="Polysacc_deac_1"/>
    <property type="match status" value="1"/>
</dbReference>
<organism evidence="12 13">
    <name type="scientific">Puccinia triticina</name>
    <dbReference type="NCBI Taxonomy" id="208348"/>
    <lineage>
        <taxon>Eukaryota</taxon>
        <taxon>Fungi</taxon>
        <taxon>Dikarya</taxon>
        <taxon>Basidiomycota</taxon>
        <taxon>Pucciniomycotina</taxon>
        <taxon>Pucciniomycetes</taxon>
        <taxon>Pucciniales</taxon>
        <taxon>Pucciniaceae</taxon>
        <taxon>Puccinia</taxon>
    </lineage>
</organism>
<evidence type="ECO:0000313" key="13">
    <source>
        <dbReference type="Proteomes" id="UP001164743"/>
    </source>
</evidence>
<protein>
    <recommendedName>
        <fullName evidence="11">NodB homology domain-containing protein</fullName>
    </recommendedName>
</protein>
<dbReference type="RefSeq" id="XP_053026213.1">
    <property type="nucleotide sequence ID" value="XM_053162734.1"/>
</dbReference>
<proteinExistence type="predicted"/>
<keyword evidence="4" id="KW-0479">Metal-binding</keyword>
<evidence type="ECO:0000256" key="4">
    <source>
        <dbReference type="ARBA" id="ARBA00022723"/>
    </source>
</evidence>
<dbReference type="PANTHER" id="PTHR46471">
    <property type="entry name" value="CHITIN DEACETYLASE"/>
    <property type="match status" value="1"/>
</dbReference>
<dbReference type="GeneID" id="77803628"/>
<dbReference type="SUPFAM" id="SSF88713">
    <property type="entry name" value="Glycoside hydrolase/deacetylase"/>
    <property type="match status" value="1"/>
</dbReference>
<keyword evidence="3" id="KW-0336">GPI-anchor</keyword>
<accession>A0ABY7D246</accession>
<feature type="signal peptide" evidence="10">
    <location>
        <begin position="1"/>
        <end position="18"/>
    </location>
</feature>
<keyword evidence="6" id="KW-0378">Hydrolase</keyword>
<dbReference type="PROSITE" id="PS51677">
    <property type="entry name" value="NODB"/>
    <property type="match status" value="1"/>
</dbReference>
<keyword evidence="7" id="KW-0119">Carbohydrate metabolism</keyword>
<gene>
    <name evidence="12" type="ORF">PtA15_13A57</name>
</gene>
<reference evidence="12" key="1">
    <citation type="submission" date="2022-10" db="EMBL/GenBank/DDBJ databases">
        <title>Puccinia triticina Genome sequencing and assembly.</title>
        <authorList>
            <person name="Li C."/>
        </authorList>
    </citation>
    <scope>NUCLEOTIDE SEQUENCE</scope>
    <source>
        <strain evidence="12">Pt15</strain>
    </source>
</reference>
<feature type="compositionally biased region" description="Polar residues" evidence="9">
    <location>
        <begin position="50"/>
        <end position="61"/>
    </location>
</feature>
<dbReference type="InterPro" id="IPR011330">
    <property type="entry name" value="Glyco_hydro/deAcase_b/a-brl"/>
</dbReference>
<keyword evidence="3" id="KW-0325">Glycoprotein</keyword>
<dbReference type="Proteomes" id="UP001164743">
    <property type="component" value="Chromosome 13A"/>
</dbReference>
<evidence type="ECO:0000256" key="1">
    <source>
        <dbReference type="ARBA" id="ARBA00001941"/>
    </source>
</evidence>
<keyword evidence="13" id="KW-1185">Reference proteome</keyword>
<comment type="subcellular location">
    <subcellularLocation>
        <location evidence="2">Cell membrane</location>
        <topology evidence="2">Lipid-anchor</topology>
        <topology evidence="2">GPI-anchor</topology>
    </subcellularLocation>
</comment>
<keyword evidence="3" id="KW-0472">Membrane</keyword>
<comment type="cofactor">
    <cofactor evidence="1">
        <name>Co(2+)</name>
        <dbReference type="ChEBI" id="CHEBI:48828"/>
    </cofactor>
</comment>
<feature type="domain" description="NodB homology" evidence="11">
    <location>
        <begin position="85"/>
        <end position="267"/>
    </location>
</feature>
<feature type="compositionally biased region" description="Basic and acidic residues" evidence="9">
    <location>
        <begin position="30"/>
        <end position="40"/>
    </location>
</feature>